<keyword evidence="3" id="KW-0813">Transport</keyword>
<evidence type="ECO:0000256" key="6">
    <source>
        <dbReference type="ARBA" id="ARBA00022970"/>
    </source>
</evidence>
<dbReference type="GO" id="GO:0061459">
    <property type="term" value="F:L-arginine transmembrane transporter activity"/>
    <property type="evidence" value="ECO:0007669"/>
    <property type="project" value="TreeGrafter"/>
</dbReference>
<feature type="transmembrane region" description="Helical" evidence="9">
    <location>
        <begin position="109"/>
        <end position="132"/>
    </location>
</feature>
<dbReference type="PANTHER" id="PTHR22950">
    <property type="entry name" value="AMINO ACID TRANSPORTER"/>
    <property type="match status" value="1"/>
</dbReference>
<dbReference type="GO" id="GO:0015189">
    <property type="term" value="F:L-lysine transmembrane transporter activity"/>
    <property type="evidence" value="ECO:0007669"/>
    <property type="project" value="TreeGrafter"/>
</dbReference>
<proteinExistence type="inferred from homology"/>
<dbReference type="VEuPathDB" id="MicrosporidiaDB:M970_091170"/>
<sequence>MRSSHTPNKHLLLAFSSNLKHPGLKTGLGGVNMATTLASGYVTLLKTSIGSGILSFPYLFKTYGILTGIALTVISGFFSVLGLILYAICSQELGRTATLSRLATESMPYTRMIVDFSVFLKCFGVALSYLIITRQLLPVLIETIFGVSMLSDPNISLLAFISCIGPFTYFNRLDRLKYTSLCGVVAIVVVVVATLYRYEHTPVTTTSGIEYLVPLSYAWMGGFGKFVFSFTCHQNIFAIHSEMEDNSLPRMKRLIYMVASSAAVIYISFGVLNYLLYGEAVKDNVLENYPNDILASVVRGLYIVVMGVSYPLQVNPCRSHLINIISPSQKPGEKFLRFVVTTAIIISTCLLAVSGMGLGIIYSVIGATASTFMCLIFPALFYFNANITKPRGLVILSYVGFLFGVFVFSASVFSIILHNI</sequence>
<accession>M1KB05</accession>
<dbReference type="OMA" id="KARMQNV"/>
<evidence type="ECO:0000259" key="10">
    <source>
        <dbReference type="Pfam" id="PF01490"/>
    </source>
</evidence>
<feature type="transmembrane region" description="Helical" evidence="9">
    <location>
        <begin position="297"/>
        <end position="314"/>
    </location>
</feature>
<dbReference type="GO" id="GO:0005313">
    <property type="term" value="F:L-glutamate transmembrane transporter activity"/>
    <property type="evidence" value="ECO:0007669"/>
    <property type="project" value="TreeGrafter"/>
</dbReference>
<feature type="transmembrane region" description="Helical" evidence="9">
    <location>
        <begin position="335"/>
        <end position="354"/>
    </location>
</feature>
<evidence type="ECO:0000256" key="3">
    <source>
        <dbReference type="ARBA" id="ARBA00022448"/>
    </source>
</evidence>
<dbReference type="Pfam" id="PF01490">
    <property type="entry name" value="Aa_trans"/>
    <property type="match status" value="1"/>
</dbReference>
<dbReference type="AlphaFoldDB" id="M1KB05"/>
<feature type="domain" description="Amino acid transporter transmembrane" evidence="10">
    <location>
        <begin position="35"/>
        <end position="416"/>
    </location>
</feature>
<evidence type="ECO:0000256" key="2">
    <source>
        <dbReference type="ARBA" id="ARBA00008066"/>
    </source>
</evidence>
<protein>
    <submittedName>
        <fullName evidence="11">Putative aminoacid transporter</fullName>
    </submittedName>
</protein>
<dbReference type="PANTHER" id="PTHR22950:SF678">
    <property type="entry name" value="VACUOLAR AMINO ACID TRANSPORTER 5-RELATED"/>
    <property type="match status" value="1"/>
</dbReference>
<dbReference type="VEuPathDB" id="MicrosporidiaDB:AEWR_091170"/>
<keyword evidence="6" id="KW-0029">Amino-acid transport</keyword>
<dbReference type="VEuPathDB" id="MicrosporidiaDB:ECU09_1190"/>
<organism evidence="11">
    <name type="scientific">Encephalitozoon cuniculi</name>
    <name type="common">Microsporidian parasite</name>
    <dbReference type="NCBI Taxonomy" id="6035"/>
    <lineage>
        <taxon>Eukaryota</taxon>
        <taxon>Fungi</taxon>
        <taxon>Fungi incertae sedis</taxon>
        <taxon>Microsporidia</taxon>
        <taxon>Unikaryonidae</taxon>
        <taxon>Encephalitozoon</taxon>
    </lineage>
</organism>
<evidence type="ECO:0000256" key="1">
    <source>
        <dbReference type="ARBA" id="ARBA00004128"/>
    </source>
</evidence>
<feature type="transmembrane region" description="Helical" evidence="9">
    <location>
        <begin position="360"/>
        <end position="383"/>
    </location>
</feature>
<keyword evidence="7 9" id="KW-1133">Transmembrane helix</keyword>
<dbReference type="InterPro" id="IPR013057">
    <property type="entry name" value="AA_transpt_TM"/>
</dbReference>
<keyword evidence="5 9" id="KW-0812">Transmembrane</keyword>
<evidence type="ECO:0000256" key="5">
    <source>
        <dbReference type="ARBA" id="ARBA00022692"/>
    </source>
</evidence>
<dbReference type="GO" id="GO:0015194">
    <property type="term" value="F:L-serine transmembrane transporter activity"/>
    <property type="evidence" value="ECO:0007669"/>
    <property type="project" value="TreeGrafter"/>
</dbReference>
<keyword evidence="8 9" id="KW-0472">Membrane</keyword>
<gene>
    <name evidence="11" type="ORF">ECU09_1190</name>
</gene>
<keyword evidence="4" id="KW-0926">Vacuole</keyword>
<comment type="similarity">
    <text evidence="2">Belongs to the amino acid/polyamine transporter 2 family.</text>
</comment>
<comment type="subcellular location">
    <subcellularLocation>
        <location evidence="1">Vacuole membrane</location>
        <topology evidence="1">Multi-pass membrane protein</topology>
    </subcellularLocation>
</comment>
<evidence type="ECO:0000256" key="7">
    <source>
        <dbReference type="ARBA" id="ARBA00022989"/>
    </source>
</evidence>
<feature type="transmembrane region" description="Helical" evidence="9">
    <location>
        <begin position="63"/>
        <end position="88"/>
    </location>
</feature>
<name>M1KB05_ENCCN</name>
<evidence type="ECO:0000256" key="9">
    <source>
        <dbReference type="SAM" id="Phobius"/>
    </source>
</evidence>
<dbReference type="VEuPathDB" id="MicrosporidiaDB:AEWD_091200"/>
<evidence type="ECO:0000256" key="8">
    <source>
        <dbReference type="ARBA" id="ARBA00023136"/>
    </source>
</evidence>
<dbReference type="GO" id="GO:0005302">
    <property type="term" value="F:L-tyrosine transmembrane transporter activity"/>
    <property type="evidence" value="ECO:0007669"/>
    <property type="project" value="TreeGrafter"/>
</dbReference>
<dbReference type="EMBL" id="KC513621">
    <property type="protein sequence ID" value="AGE96507.1"/>
    <property type="molecule type" value="Genomic_DNA"/>
</dbReference>
<evidence type="ECO:0000313" key="11">
    <source>
        <dbReference type="EMBL" id="AGE96507.1"/>
    </source>
</evidence>
<feature type="transmembrane region" description="Helical" evidence="9">
    <location>
        <begin position="176"/>
        <end position="196"/>
    </location>
</feature>
<feature type="transmembrane region" description="Helical" evidence="9">
    <location>
        <begin position="216"/>
        <end position="233"/>
    </location>
</feature>
<feature type="transmembrane region" description="Helical" evidence="9">
    <location>
        <begin position="395"/>
        <end position="417"/>
    </location>
</feature>
<dbReference type="VEuPathDB" id="MicrosporidiaDB:AEWQ_091190"/>
<evidence type="ECO:0000256" key="4">
    <source>
        <dbReference type="ARBA" id="ARBA00022554"/>
    </source>
</evidence>
<dbReference type="GO" id="GO:0005774">
    <property type="term" value="C:vacuolar membrane"/>
    <property type="evidence" value="ECO:0007669"/>
    <property type="project" value="UniProtKB-SubCell"/>
</dbReference>
<reference evidence="11" key="1">
    <citation type="journal article" date="2013" name="Eukaryot. Cell">
        <title>Extremely Reduced Levels of Heterozygosity in the Vertebrate Pathogen Encephalitozoon cuniculi.</title>
        <authorList>
            <person name="Selman M."/>
            <person name="Sak B."/>
            <person name="Kvac M."/>
            <person name="Farinelli L."/>
            <person name="Weiss L.M."/>
            <person name="Corradi N."/>
        </authorList>
    </citation>
    <scope>NUCLEOTIDE SEQUENCE</scope>
</reference>
<dbReference type="GO" id="GO:0005290">
    <property type="term" value="F:L-histidine transmembrane transporter activity"/>
    <property type="evidence" value="ECO:0007669"/>
    <property type="project" value="TreeGrafter"/>
</dbReference>
<feature type="transmembrane region" description="Helical" evidence="9">
    <location>
        <begin position="144"/>
        <end position="164"/>
    </location>
</feature>
<feature type="transmembrane region" description="Helical" evidence="9">
    <location>
        <begin position="254"/>
        <end position="277"/>
    </location>
</feature>